<comment type="caution">
    <text evidence="2">The sequence shown here is derived from an EMBL/GenBank/DDBJ whole genome shotgun (WGS) entry which is preliminary data.</text>
</comment>
<protein>
    <submittedName>
        <fullName evidence="2">Uncharacterized protein</fullName>
    </submittedName>
</protein>
<feature type="compositionally biased region" description="Polar residues" evidence="1">
    <location>
        <begin position="136"/>
        <end position="149"/>
    </location>
</feature>
<feature type="compositionally biased region" description="Polar residues" evidence="1">
    <location>
        <begin position="74"/>
        <end position="90"/>
    </location>
</feature>
<dbReference type="EMBL" id="JAMKFB020000016">
    <property type="protein sequence ID" value="KAL0172680.1"/>
    <property type="molecule type" value="Genomic_DNA"/>
</dbReference>
<evidence type="ECO:0000256" key="1">
    <source>
        <dbReference type="SAM" id="MobiDB-lite"/>
    </source>
</evidence>
<feature type="compositionally biased region" description="Pro residues" evidence="1">
    <location>
        <begin position="111"/>
        <end position="133"/>
    </location>
</feature>
<organism evidence="2 3">
    <name type="scientific">Cirrhinus mrigala</name>
    <name type="common">Mrigala</name>
    <dbReference type="NCBI Taxonomy" id="683832"/>
    <lineage>
        <taxon>Eukaryota</taxon>
        <taxon>Metazoa</taxon>
        <taxon>Chordata</taxon>
        <taxon>Craniata</taxon>
        <taxon>Vertebrata</taxon>
        <taxon>Euteleostomi</taxon>
        <taxon>Actinopterygii</taxon>
        <taxon>Neopterygii</taxon>
        <taxon>Teleostei</taxon>
        <taxon>Ostariophysi</taxon>
        <taxon>Cypriniformes</taxon>
        <taxon>Cyprinidae</taxon>
        <taxon>Labeoninae</taxon>
        <taxon>Labeonini</taxon>
        <taxon>Cirrhinus</taxon>
    </lineage>
</organism>
<feature type="compositionally biased region" description="Polar residues" evidence="1">
    <location>
        <begin position="161"/>
        <end position="177"/>
    </location>
</feature>
<name>A0ABD0PF54_CIRMR</name>
<gene>
    <name evidence="2" type="ORF">M9458_032991</name>
</gene>
<dbReference type="AlphaFoldDB" id="A0ABD0PF54"/>
<feature type="non-terminal residue" evidence="2">
    <location>
        <position position="1"/>
    </location>
</feature>
<reference evidence="2 3" key="1">
    <citation type="submission" date="2024-05" db="EMBL/GenBank/DDBJ databases">
        <title>Genome sequencing and assembly of Indian major carp, Cirrhinus mrigala (Hamilton, 1822).</title>
        <authorList>
            <person name="Mohindra V."/>
            <person name="Chowdhury L.M."/>
            <person name="Lal K."/>
            <person name="Jena J.K."/>
        </authorList>
    </citation>
    <scope>NUCLEOTIDE SEQUENCE [LARGE SCALE GENOMIC DNA]</scope>
    <source>
        <strain evidence="2">CM1030</strain>
        <tissue evidence="2">Blood</tissue>
    </source>
</reference>
<keyword evidence="3" id="KW-1185">Reference proteome</keyword>
<dbReference type="Proteomes" id="UP001529510">
    <property type="component" value="Unassembled WGS sequence"/>
</dbReference>
<accession>A0ABD0PF54</accession>
<proteinExistence type="predicted"/>
<evidence type="ECO:0000313" key="2">
    <source>
        <dbReference type="EMBL" id="KAL0172680.1"/>
    </source>
</evidence>
<feature type="compositionally biased region" description="Pro residues" evidence="1">
    <location>
        <begin position="23"/>
        <end position="36"/>
    </location>
</feature>
<evidence type="ECO:0000313" key="3">
    <source>
        <dbReference type="Proteomes" id="UP001529510"/>
    </source>
</evidence>
<sequence>VSSVPKPTAAPPPTAPKPALSFLPPPELQDRPPPAPWAEELRARTRPANQIATSAPAPVQSFSKAPAVAPKTNFPPSQLNSNFGSKTVSPAPSGGARVFNHAVKTPVQSSFPPPPPAAPPAPVPPPANIPAPAPTFNHSETSPIGSQQIFAPPSHAAPKTSPVSSFNRPAGNTASPK</sequence>
<feature type="non-terminal residue" evidence="2">
    <location>
        <position position="177"/>
    </location>
</feature>
<feature type="region of interest" description="Disordered" evidence="1">
    <location>
        <begin position="1"/>
        <end position="177"/>
    </location>
</feature>